<organism evidence="1 2">
    <name type="scientific">Nocardioides zeae</name>
    <dbReference type="NCBI Taxonomy" id="1457234"/>
    <lineage>
        <taxon>Bacteria</taxon>
        <taxon>Bacillati</taxon>
        <taxon>Actinomycetota</taxon>
        <taxon>Actinomycetes</taxon>
        <taxon>Propionibacteriales</taxon>
        <taxon>Nocardioidaceae</taxon>
        <taxon>Nocardioides</taxon>
    </lineage>
</organism>
<reference evidence="1" key="1">
    <citation type="submission" date="2023-08" db="EMBL/GenBank/DDBJ databases">
        <title>Functional and genomic diversity of the sorghum phyllosphere microbiome.</title>
        <authorList>
            <person name="Shade A."/>
        </authorList>
    </citation>
    <scope>NUCLEOTIDE SEQUENCE</scope>
    <source>
        <strain evidence="1">SORGH_AS_0885</strain>
    </source>
</reference>
<sequence>MCRVRTSAPVVDPPATTTGDPSACCEPEGNLAGLSVEQATLAARVLKALSDPVRLQLYSRIASAPEAVCVCDIDDVGVSQPTVSHHLRKLREAGLIDCERRGTWVYYWPVADATAAARLVL</sequence>
<name>A0ACC6IEM9_9ACTN</name>
<gene>
    <name evidence="1" type="ORF">QE364_000802</name>
</gene>
<dbReference type="Proteomes" id="UP001261666">
    <property type="component" value="Unassembled WGS sequence"/>
</dbReference>
<keyword evidence="2" id="KW-1185">Reference proteome</keyword>
<evidence type="ECO:0000313" key="1">
    <source>
        <dbReference type="EMBL" id="MDR6209110.1"/>
    </source>
</evidence>
<evidence type="ECO:0000313" key="2">
    <source>
        <dbReference type="Proteomes" id="UP001261666"/>
    </source>
</evidence>
<protein>
    <submittedName>
        <fullName evidence="1">ArsR family transcriptional regulator</fullName>
    </submittedName>
</protein>
<accession>A0ACC6IEM9</accession>
<dbReference type="EMBL" id="JAVIZJ010000002">
    <property type="protein sequence ID" value="MDR6209110.1"/>
    <property type="molecule type" value="Genomic_DNA"/>
</dbReference>
<proteinExistence type="predicted"/>
<comment type="caution">
    <text evidence="1">The sequence shown here is derived from an EMBL/GenBank/DDBJ whole genome shotgun (WGS) entry which is preliminary data.</text>
</comment>